<evidence type="ECO:0000313" key="2">
    <source>
        <dbReference type="EMBL" id="KAA6378953.1"/>
    </source>
</evidence>
<dbReference type="EMBL" id="SNRW01008808">
    <property type="protein sequence ID" value="KAA6378953.1"/>
    <property type="molecule type" value="Genomic_DNA"/>
</dbReference>
<reference evidence="2 3" key="1">
    <citation type="submission" date="2019-03" db="EMBL/GenBank/DDBJ databases">
        <title>Single cell metagenomics reveals metabolic interactions within the superorganism composed of flagellate Streblomastix strix and complex community of Bacteroidetes bacteria on its surface.</title>
        <authorList>
            <person name="Treitli S.C."/>
            <person name="Kolisko M."/>
            <person name="Husnik F."/>
            <person name="Keeling P."/>
            <person name="Hampl V."/>
        </authorList>
    </citation>
    <scope>NUCLEOTIDE SEQUENCE [LARGE SCALE GENOMIC DNA]</scope>
    <source>
        <strain evidence="2">ST1C</strain>
    </source>
</reference>
<sequence length="103" mass="12076">MEGIVSSLVSVLQVLWSYRFHIIVQHSFTKVLHFGLVILVIFAKHGRDKWAPSMHNLYFGVEQQFQSLSRNRLHATRIFNAFSRQQFSLETILRVGTLDLDRF</sequence>
<feature type="transmembrane region" description="Helical" evidence="1">
    <location>
        <begin position="20"/>
        <end position="43"/>
    </location>
</feature>
<protein>
    <submittedName>
        <fullName evidence="2">Uncharacterized protein</fullName>
    </submittedName>
</protein>
<dbReference type="AlphaFoldDB" id="A0A5J4V8X8"/>
<gene>
    <name evidence="2" type="ORF">EZS28_025520</name>
</gene>
<keyword evidence="1" id="KW-0812">Transmembrane</keyword>
<accession>A0A5J4V8X8</accession>
<name>A0A5J4V8X8_9EUKA</name>
<organism evidence="2 3">
    <name type="scientific">Streblomastix strix</name>
    <dbReference type="NCBI Taxonomy" id="222440"/>
    <lineage>
        <taxon>Eukaryota</taxon>
        <taxon>Metamonada</taxon>
        <taxon>Preaxostyla</taxon>
        <taxon>Oxymonadida</taxon>
        <taxon>Streblomastigidae</taxon>
        <taxon>Streblomastix</taxon>
    </lineage>
</organism>
<keyword evidence="1" id="KW-0472">Membrane</keyword>
<evidence type="ECO:0000313" key="3">
    <source>
        <dbReference type="Proteomes" id="UP000324800"/>
    </source>
</evidence>
<comment type="caution">
    <text evidence="2">The sequence shown here is derived from an EMBL/GenBank/DDBJ whole genome shotgun (WGS) entry which is preliminary data.</text>
</comment>
<keyword evidence="1" id="KW-1133">Transmembrane helix</keyword>
<proteinExistence type="predicted"/>
<dbReference type="Proteomes" id="UP000324800">
    <property type="component" value="Unassembled WGS sequence"/>
</dbReference>
<evidence type="ECO:0000256" key="1">
    <source>
        <dbReference type="SAM" id="Phobius"/>
    </source>
</evidence>